<organism evidence="1">
    <name type="scientific">Loa loa</name>
    <name type="common">Eye worm</name>
    <name type="synonym">Filaria loa</name>
    <dbReference type="NCBI Taxonomy" id="7209"/>
    <lineage>
        <taxon>Eukaryota</taxon>
        <taxon>Metazoa</taxon>
        <taxon>Ecdysozoa</taxon>
        <taxon>Nematoda</taxon>
        <taxon>Chromadorea</taxon>
        <taxon>Rhabditida</taxon>
        <taxon>Spirurina</taxon>
        <taxon>Spiruromorpha</taxon>
        <taxon>Filarioidea</taxon>
        <taxon>Onchocercidae</taxon>
        <taxon>Loa</taxon>
    </lineage>
</organism>
<evidence type="ECO:0000313" key="1">
    <source>
        <dbReference type="EMBL" id="EFO14659.2"/>
    </source>
</evidence>
<dbReference type="AlphaFoldDB" id="A0A1S0TIS7"/>
<accession>A0A1S0TIS7</accession>
<sequence length="140" mass="15957">MSFLLHSDNTPSTSFKYSSSFCQRSTATLSPQSSTILPSKRCNHTSLAFIEHYPLPDSKLTKAEEVISATNNNDSCINVSNLMSSSTSMAIPAPLSLSPMYQQVWRELQRRSEILRQQVFQKEMELRELHLKRSLRNDKC</sequence>
<dbReference type="RefSeq" id="XP_020301140.1">
    <property type="nucleotide sequence ID" value="XM_020448739.1"/>
</dbReference>
<dbReference type="KEGG" id="loa:LOAG_13857"/>
<reference evidence="1" key="1">
    <citation type="submission" date="2012-04" db="EMBL/GenBank/DDBJ databases">
        <title>The Genome Sequence of Loa loa.</title>
        <authorList>
            <consortium name="The Broad Institute Genome Sequencing Platform"/>
            <consortium name="Broad Institute Genome Sequencing Center for Infectious Disease"/>
            <person name="Nutman T.B."/>
            <person name="Fink D.L."/>
            <person name="Russ C."/>
            <person name="Young S."/>
            <person name="Zeng Q."/>
            <person name="Gargeya S."/>
            <person name="Alvarado L."/>
            <person name="Berlin A."/>
            <person name="Chapman S.B."/>
            <person name="Chen Z."/>
            <person name="Freedman E."/>
            <person name="Gellesch M."/>
            <person name="Goldberg J."/>
            <person name="Griggs A."/>
            <person name="Gujja S."/>
            <person name="Heilman E.R."/>
            <person name="Heiman D."/>
            <person name="Howarth C."/>
            <person name="Mehta T."/>
            <person name="Neiman D."/>
            <person name="Pearson M."/>
            <person name="Roberts A."/>
            <person name="Saif S."/>
            <person name="Shea T."/>
            <person name="Shenoy N."/>
            <person name="Sisk P."/>
            <person name="Stolte C."/>
            <person name="Sykes S."/>
            <person name="White J."/>
            <person name="Yandava C."/>
            <person name="Haas B."/>
            <person name="Henn M.R."/>
            <person name="Nusbaum C."/>
            <person name="Birren B."/>
        </authorList>
    </citation>
    <scope>NUCLEOTIDE SEQUENCE [LARGE SCALE GENOMIC DNA]</scope>
</reference>
<name>A0A1S0TIS7_LOALO</name>
<protein>
    <submittedName>
        <fullName evidence="1">Uncharacterized protein</fullName>
    </submittedName>
</protein>
<dbReference type="InParanoid" id="A0A1S0TIS7"/>
<dbReference type="CTD" id="9951333"/>
<dbReference type="EMBL" id="JH712499">
    <property type="protein sequence ID" value="EFO14659.2"/>
    <property type="molecule type" value="Genomic_DNA"/>
</dbReference>
<proteinExistence type="predicted"/>
<dbReference type="OrthoDB" id="411251at2759"/>
<gene>
    <name evidence="1" type="ORF">LOAG_13857</name>
</gene>
<dbReference type="GeneID" id="9951333"/>